<dbReference type="SUPFAM" id="SSF69047">
    <property type="entry name" value="Hypothetical protein YjbJ"/>
    <property type="match status" value="1"/>
</dbReference>
<reference evidence="4" key="1">
    <citation type="submission" date="2020-11" db="EMBL/GenBank/DDBJ databases">
        <title>Bacterial whole genome sequence for Caenimonas sp. DR4.4.</title>
        <authorList>
            <person name="Le V."/>
            <person name="Ko S.-R."/>
            <person name="Ahn C.-Y."/>
            <person name="Oh H.-M."/>
        </authorList>
    </citation>
    <scope>NUCLEOTIDE SEQUENCE</scope>
    <source>
        <strain evidence="4">DR4.4</strain>
    </source>
</reference>
<evidence type="ECO:0000256" key="1">
    <source>
        <dbReference type="ARBA" id="ARBA00009129"/>
    </source>
</evidence>
<evidence type="ECO:0000313" key="4">
    <source>
        <dbReference type="EMBL" id="MBG9387015.1"/>
    </source>
</evidence>
<dbReference type="InterPro" id="IPR036629">
    <property type="entry name" value="YjbJ_sf"/>
</dbReference>
<comment type="similarity">
    <text evidence="1">Belongs to the UPF0337 (CsbD) family.</text>
</comment>
<dbReference type="Proteomes" id="UP000651050">
    <property type="component" value="Unassembled WGS sequence"/>
</dbReference>
<evidence type="ECO:0000259" key="3">
    <source>
        <dbReference type="Pfam" id="PF05532"/>
    </source>
</evidence>
<feature type="domain" description="CsbD-like" evidence="3">
    <location>
        <begin position="4"/>
        <end position="56"/>
    </location>
</feature>
<feature type="compositionally biased region" description="Basic and acidic residues" evidence="2">
    <location>
        <begin position="48"/>
        <end position="75"/>
    </location>
</feature>
<organism evidence="4 5">
    <name type="scientific">Caenimonas aquaedulcis</name>
    <dbReference type="NCBI Taxonomy" id="2793270"/>
    <lineage>
        <taxon>Bacteria</taxon>
        <taxon>Pseudomonadati</taxon>
        <taxon>Pseudomonadota</taxon>
        <taxon>Betaproteobacteria</taxon>
        <taxon>Burkholderiales</taxon>
        <taxon>Comamonadaceae</taxon>
        <taxon>Caenimonas</taxon>
    </lineage>
</organism>
<dbReference type="Pfam" id="PF05532">
    <property type="entry name" value="CsbD"/>
    <property type="match status" value="1"/>
</dbReference>
<sequence>MNKDQVKGRLKEAAGEVQEHVGRVTGNDSQEAKGHAKEQAGKVQKNYGDAKDTVSDAADDIKSDLKSDIRRNDKI</sequence>
<feature type="compositionally biased region" description="Basic and acidic residues" evidence="2">
    <location>
        <begin position="30"/>
        <end position="40"/>
    </location>
</feature>
<evidence type="ECO:0000313" key="5">
    <source>
        <dbReference type="Proteomes" id="UP000651050"/>
    </source>
</evidence>
<comment type="caution">
    <text evidence="4">The sequence shown here is derived from an EMBL/GenBank/DDBJ whole genome shotgun (WGS) entry which is preliminary data.</text>
</comment>
<dbReference type="PANTHER" id="PTHR34977">
    <property type="entry name" value="UPF0337 PROTEIN YJBJ"/>
    <property type="match status" value="1"/>
</dbReference>
<proteinExistence type="inferred from homology"/>
<protein>
    <submittedName>
        <fullName evidence="4">CsbD family protein</fullName>
    </submittedName>
</protein>
<dbReference type="EMBL" id="JADWYS010000001">
    <property type="protein sequence ID" value="MBG9387015.1"/>
    <property type="molecule type" value="Genomic_DNA"/>
</dbReference>
<dbReference type="AlphaFoldDB" id="A0A931H1W9"/>
<dbReference type="InterPro" id="IPR050423">
    <property type="entry name" value="UPF0337_stress_rsp"/>
</dbReference>
<dbReference type="RefSeq" id="WP_196984967.1">
    <property type="nucleotide sequence ID" value="NZ_JADWYS010000001.1"/>
</dbReference>
<accession>A0A931H1W9</accession>
<dbReference type="InterPro" id="IPR008462">
    <property type="entry name" value="CsbD"/>
</dbReference>
<keyword evidence="5" id="KW-1185">Reference proteome</keyword>
<dbReference type="PANTHER" id="PTHR34977:SF1">
    <property type="entry name" value="UPF0337 PROTEIN YJBJ"/>
    <property type="match status" value="1"/>
</dbReference>
<name>A0A931H1W9_9BURK</name>
<feature type="region of interest" description="Disordered" evidence="2">
    <location>
        <begin position="1"/>
        <end position="75"/>
    </location>
</feature>
<evidence type="ECO:0000256" key="2">
    <source>
        <dbReference type="SAM" id="MobiDB-lite"/>
    </source>
</evidence>
<gene>
    <name evidence="4" type="ORF">I5803_03165</name>
</gene>
<feature type="compositionally biased region" description="Basic and acidic residues" evidence="2">
    <location>
        <begin position="1"/>
        <end position="22"/>
    </location>
</feature>
<dbReference type="Gene3D" id="1.10.1470.10">
    <property type="entry name" value="YjbJ"/>
    <property type="match status" value="1"/>
</dbReference>